<proteinExistence type="predicted"/>
<feature type="disulfide bond" evidence="1">
    <location>
        <begin position="67"/>
        <end position="101"/>
    </location>
</feature>
<protein>
    <submittedName>
        <fullName evidence="5">ShKT domain-containing protein</fullName>
    </submittedName>
</protein>
<dbReference type="AlphaFoldDB" id="A0A0K0G069"/>
<feature type="chain" id="PRO_5005330382" evidence="2">
    <location>
        <begin position="21"/>
        <end position="133"/>
    </location>
</feature>
<dbReference type="STRING" id="75913.A0A0K0G069"/>
<accession>A0A0K0G069</accession>
<evidence type="ECO:0000259" key="3">
    <source>
        <dbReference type="PROSITE" id="PS51670"/>
    </source>
</evidence>
<keyword evidence="4" id="KW-1185">Reference proteome</keyword>
<evidence type="ECO:0000313" key="4">
    <source>
        <dbReference type="Proteomes" id="UP000035680"/>
    </source>
</evidence>
<dbReference type="InterPro" id="IPR003582">
    <property type="entry name" value="ShKT_dom"/>
</dbReference>
<dbReference type="Pfam" id="PF01549">
    <property type="entry name" value="ShK"/>
    <property type="match status" value="1"/>
</dbReference>
<feature type="domain" description="ShKT" evidence="3">
    <location>
        <begin position="67"/>
        <end position="101"/>
    </location>
</feature>
<dbReference type="Gene3D" id="1.10.10.1870">
    <property type="entry name" value="ShTK domain-like"/>
    <property type="match status" value="1"/>
</dbReference>
<reference evidence="4" key="1">
    <citation type="submission" date="2014-07" db="EMBL/GenBank/DDBJ databases">
        <authorList>
            <person name="Martin A.A"/>
            <person name="De Silva N."/>
        </authorList>
    </citation>
    <scope>NUCLEOTIDE SEQUENCE</scope>
</reference>
<sequence>MKLITIFTALFLTIPMEVNGADCATMATKGYCVNSMYRATMCKSCTTQCDARGGDDACTLPTKTSKCSDVATNCASLAYLCTNSIYKNLLAQKCSSTCNTCDGVPATTTTTASGTTTKTAAAAATTAETTGST</sequence>
<keyword evidence="1" id="KW-1015">Disulfide bond</keyword>
<keyword evidence="2" id="KW-0732">Signal</keyword>
<reference evidence="5" key="2">
    <citation type="submission" date="2015-08" db="UniProtKB">
        <authorList>
            <consortium name="WormBaseParasite"/>
        </authorList>
    </citation>
    <scope>IDENTIFICATION</scope>
</reference>
<organism evidence="4 5">
    <name type="scientific">Strongyloides venezuelensis</name>
    <name type="common">Threadworm</name>
    <dbReference type="NCBI Taxonomy" id="75913"/>
    <lineage>
        <taxon>Eukaryota</taxon>
        <taxon>Metazoa</taxon>
        <taxon>Ecdysozoa</taxon>
        <taxon>Nematoda</taxon>
        <taxon>Chromadorea</taxon>
        <taxon>Rhabditida</taxon>
        <taxon>Tylenchina</taxon>
        <taxon>Panagrolaimomorpha</taxon>
        <taxon>Strongyloidoidea</taxon>
        <taxon>Strongyloididae</taxon>
        <taxon>Strongyloides</taxon>
    </lineage>
</organism>
<dbReference type="Proteomes" id="UP000035680">
    <property type="component" value="Unassembled WGS sequence"/>
</dbReference>
<dbReference type="PROSITE" id="PS51670">
    <property type="entry name" value="SHKT"/>
    <property type="match status" value="1"/>
</dbReference>
<name>A0A0K0G069_STRVS</name>
<feature type="signal peptide" evidence="2">
    <location>
        <begin position="1"/>
        <end position="20"/>
    </location>
</feature>
<comment type="caution">
    <text evidence="1">Lacks conserved residue(s) required for the propagation of feature annotation.</text>
</comment>
<evidence type="ECO:0000256" key="2">
    <source>
        <dbReference type="SAM" id="SignalP"/>
    </source>
</evidence>
<evidence type="ECO:0000313" key="5">
    <source>
        <dbReference type="WBParaSite" id="SVE_1810200.1"/>
    </source>
</evidence>
<dbReference type="SMART" id="SM00254">
    <property type="entry name" value="ShKT"/>
    <property type="match status" value="2"/>
</dbReference>
<evidence type="ECO:0000256" key="1">
    <source>
        <dbReference type="PROSITE-ProRule" id="PRU01005"/>
    </source>
</evidence>
<dbReference type="WBParaSite" id="SVE_1810200.1">
    <property type="protein sequence ID" value="SVE_1810200.1"/>
    <property type="gene ID" value="SVE_1810200"/>
</dbReference>